<dbReference type="Gene3D" id="1.10.490.10">
    <property type="entry name" value="Globins"/>
    <property type="match status" value="1"/>
</dbReference>
<keyword evidence="1" id="KW-0408">Iron</keyword>
<evidence type="ECO:0000256" key="1">
    <source>
        <dbReference type="RuleBase" id="RU000356"/>
    </source>
</evidence>
<dbReference type="Proteomes" id="UP000078503">
    <property type="component" value="Unassembled WGS sequence"/>
</dbReference>
<gene>
    <name evidence="3" type="ORF">A3K86_15175</name>
</gene>
<reference evidence="3 4" key="1">
    <citation type="submission" date="2016-03" db="EMBL/GenBank/DDBJ databases">
        <title>Photobacterium proteolyticum sp. nov. a protease producing bacterium isolated from ocean sediments of Laizhou Bay.</title>
        <authorList>
            <person name="Li Y."/>
        </authorList>
    </citation>
    <scope>NUCLEOTIDE SEQUENCE [LARGE SCALE GENOMIC DNA]</scope>
    <source>
        <strain evidence="3 4">R-40508</strain>
    </source>
</reference>
<dbReference type="SUPFAM" id="SSF46458">
    <property type="entry name" value="Globin-like"/>
    <property type="match status" value="1"/>
</dbReference>
<evidence type="ECO:0000313" key="4">
    <source>
        <dbReference type="Proteomes" id="UP000078503"/>
    </source>
</evidence>
<evidence type="ECO:0000259" key="2">
    <source>
        <dbReference type="Pfam" id="PF00042"/>
    </source>
</evidence>
<feature type="domain" description="Globin" evidence="2">
    <location>
        <begin position="23"/>
        <end position="121"/>
    </location>
</feature>
<accession>A0A178K6P2</accession>
<keyword evidence="4" id="KW-1185">Reference proteome</keyword>
<dbReference type="GO" id="GO:0020037">
    <property type="term" value="F:heme binding"/>
    <property type="evidence" value="ECO:0007669"/>
    <property type="project" value="InterPro"/>
</dbReference>
<dbReference type="RefSeq" id="WP_068332870.1">
    <property type="nucleotide sequence ID" value="NZ_LVHF01000029.1"/>
</dbReference>
<name>A0A178K6P2_9GAMM</name>
<dbReference type="InterPro" id="IPR000971">
    <property type="entry name" value="Globin"/>
</dbReference>
<protein>
    <recommendedName>
        <fullName evidence="2">Globin domain-containing protein</fullName>
    </recommendedName>
</protein>
<dbReference type="OrthoDB" id="980856at2"/>
<comment type="similarity">
    <text evidence="1">Belongs to the globin family.</text>
</comment>
<keyword evidence="1" id="KW-0479">Metal-binding</keyword>
<dbReference type="InterPro" id="IPR009050">
    <property type="entry name" value="Globin-like_sf"/>
</dbReference>
<dbReference type="EMBL" id="LVHF01000029">
    <property type="protein sequence ID" value="OAN13008.1"/>
    <property type="molecule type" value="Genomic_DNA"/>
</dbReference>
<keyword evidence="1" id="KW-0561">Oxygen transport</keyword>
<proteinExistence type="inferred from homology"/>
<dbReference type="InterPro" id="IPR044399">
    <property type="entry name" value="Mb-like_M"/>
</dbReference>
<keyword evidence="1" id="KW-0813">Transport</keyword>
<keyword evidence="1" id="KW-0349">Heme</keyword>
<comment type="caution">
    <text evidence="3">The sequence shown here is derived from an EMBL/GenBank/DDBJ whole genome shotgun (WGS) entry which is preliminary data.</text>
</comment>
<dbReference type="Pfam" id="PF00042">
    <property type="entry name" value="Globin"/>
    <property type="match status" value="1"/>
</dbReference>
<dbReference type="GO" id="GO:0019825">
    <property type="term" value="F:oxygen binding"/>
    <property type="evidence" value="ECO:0007669"/>
    <property type="project" value="InterPro"/>
</dbReference>
<evidence type="ECO:0000313" key="3">
    <source>
        <dbReference type="EMBL" id="OAN13008.1"/>
    </source>
</evidence>
<dbReference type="InterPro" id="IPR012292">
    <property type="entry name" value="Globin/Proto"/>
</dbReference>
<dbReference type="AlphaFoldDB" id="A0A178K6P2"/>
<organism evidence="3 4">
    <name type="scientific">Photobacterium jeanii</name>
    <dbReference type="NCBI Taxonomy" id="858640"/>
    <lineage>
        <taxon>Bacteria</taxon>
        <taxon>Pseudomonadati</taxon>
        <taxon>Pseudomonadota</taxon>
        <taxon>Gammaproteobacteria</taxon>
        <taxon>Vibrionales</taxon>
        <taxon>Vibrionaceae</taxon>
        <taxon>Photobacterium</taxon>
    </lineage>
</organism>
<dbReference type="GO" id="GO:0005344">
    <property type="term" value="F:oxygen carrier activity"/>
    <property type="evidence" value="ECO:0007669"/>
    <property type="project" value="UniProtKB-KW"/>
</dbReference>
<sequence length="133" mass="15422">MDIHQVFNDSFDRCNRNEAFLKKFYARFFLKDQKFKEMFEGVDMAKQMTMIKASMIIIMLAPTSASARQTVRGYAKRHGKDGIGITTDDLKIWFECLLKTIEECDPRFSDQVARAWQEAFADGLAIMQTECEV</sequence>
<dbReference type="STRING" id="858640.A3K86_15175"/>
<dbReference type="CDD" id="cd01040">
    <property type="entry name" value="Mb-like"/>
    <property type="match status" value="1"/>
</dbReference>